<feature type="coiled-coil region" evidence="3">
    <location>
        <begin position="201"/>
        <end position="249"/>
    </location>
</feature>
<dbReference type="InterPro" id="IPR041699">
    <property type="entry name" value="AAA_32"/>
</dbReference>
<dbReference type="Pfam" id="PF20437">
    <property type="entry name" value="LonC_helical"/>
    <property type="match status" value="1"/>
</dbReference>
<dbReference type="InterPro" id="IPR008269">
    <property type="entry name" value="Lon_proteolytic"/>
</dbReference>
<accession>A0A7S8C3D6</accession>
<keyword evidence="2" id="KW-0378">Hydrolase</keyword>
<dbReference type="EC" id="3.4.21.53" evidence="2"/>
<dbReference type="PRINTS" id="PR00830">
    <property type="entry name" value="ENDOLAPTASE"/>
</dbReference>
<dbReference type="PROSITE" id="PS51786">
    <property type="entry name" value="LON_PROTEOLYTIC"/>
    <property type="match status" value="1"/>
</dbReference>
<dbReference type="Pfam" id="PF13654">
    <property type="entry name" value="AAA_32"/>
    <property type="match status" value="1"/>
</dbReference>
<dbReference type="InterPro" id="IPR027417">
    <property type="entry name" value="P-loop_NTPase"/>
</dbReference>
<dbReference type="Pfam" id="PF20436">
    <property type="entry name" value="LonB_AAA-LID"/>
    <property type="match status" value="1"/>
</dbReference>
<sequence length="831" mass="90920">MPESEDTMPMDALTPDKLRQHCDPEALGFKTTQELESVDELVGQDRALGAIRFGTGIDKPGFNLFLLGSSGTGRHTAIRRFLDRRAAEEEAPDDWVYVNNFSFAHKPRALRLPPGTAVRFRDTMAELIDDLRTAIPALFESDDYRNRRRAIDEAFEEQQSSAFEDLQKKAEEKNIAVMRTPMGFALAPKRNGEVIKPEVFNAMAEDERKEIEETIQELQKELADILQRLPQLEKERRDKLRELNAELAEYAVGSSIKDIAARFEGLEAIQTYLEEAREDLVKNANLFLEAAQEESQQNQPFRSAGTGMDDPRFRRYAVNVVVANGDDDGAKGAPIVFEDHPTLFNLLGRVEHITQYGALTTDFTLIKPGALHRANGGYLVLDARKVLTEPLSWEALKRCLRSGAISITSPGEMMSLVSTISLQPDAIPLKVKVILIGERILYYMLSNLDPDFSDLFKVEADFNEDIDRSGEACGLYSRLVATIVQNKGLKPVEASGVARIIEEASRLADDAAKLSVRTGPLADLMSEADYWAGDAGRDTITAEDVARAVRERIDRASRLRERAQEAITRDIVLIDTDGEAVGQINGLAVLSLGNLSFGRPSRITARVRMGAGKVVDIEREVELGGPLHSKGVLILSSLLSSRYALELPPSLWASLVFEQSYGGVDGDSASCAELYALLSALSEVPIRQSFAVTGSVNQFGEVQAIGGVNEKIEGFFDLCVARGLTGKQGVLIPKANVQHLMLREDVVDAASKGEFHIYGVETVDQGIALLTGREAGERDASGAFPEQSINALVEARLQHFAEQRKAFGARPNGTGAGAGNGAGANTTDVQS</sequence>
<dbReference type="EMBL" id="CP058214">
    <property type="protein sequence ID" value="QPC42602.1"/>
    <property type="molecule type" value="Genomic_DNA"/>
</dbReference>
<dbReference type="InterPro" id="IPR046844">
    <property type="entry name" value="Lon-like_helical"/>
</dbReference>
<dbReference type="Gene3D" id="3.30.230.10">
    <property type="match status" value="1"/>
</dbReference>
<feature type="domain" description="Lon proteolytic" evidence="5">
    <location>
        <begin position="578"/>
        <end position="773"/>
    </location>
</feature>
<dbReference type="AlphaFoldDB" id="A0A7S8C3D6"/>
<evidence type="ECO:0000256" key="4">
    <source>
        <dbReference type="SAM" id="MobiDB-lite"/>
    </source>
</evidence>
<gene>
    <name evidence="6" type="ORF">HW532_07750</name>
</gene>
<comment type="similarity">
    <text evidence="2">Belongs to the peptidase S16 family.</text>
</comment>
<reference evidence="6 7" key="1">
    <citation type="submission" date="2020-06" db="EMBL/GenBank/DDBJ databases">
        <title>Genome sequence of 2 isolates from Red Sea Mangroves.</title>
        <authorList>
            <person name="Sefrji F."/>
            <person name="Michoud G."/>
            <person name="Merlino G."/>
            <person name="Daffonchio D."/>
        </authorList>
    </citation>
    <scope>NUCLEOTIDE SEQUENCE [LARGE SCALE GENOMIC DNA]</scope>
    <source>
        <strain evidence="6 7">R1DC25</strain>
    </source>
</reference>
<feature type="active site" evidence="2">
    <location>
        <position position="668"/>
    </location>
</feature>
<dbReference type="InterPro" id="IPR020568">
    <property type="entry name" value="Ribosomal_Su5_D2-typ_SF"/>
</dbReference>
<keyword evidence="7" id="KW-1185">Reference proteome</keyword>
<feature type="region of interest" description="Disordered" evidence="4">
    <location>
        <begin position="807"/>
        <end position="831"/>
    </location>
</feature>
<evidence type="ECO:0000256" key="2">
    <source>
        <dbReference type="PROSITE-ProRule" id="PRU01122"/>
    </source>
</evidence>
<dbReference type="GO" id="GO:0030163">
    <property type="term" value="P:protein catabolic process"/>
    <property type="evidence" value="ECO:0007669"/>
    <property type="project" value="InterPro"/>
</dbReference>
<proteinExistence type="inferred from homology"/>
<dbReference type="Proteomes" id="UP000593594">
    <property type="component" value="Chromosome"/>
</dbReference>
<dbReference type="GO" id="GO:0004176">
    <property type="term" value="F:ATP-dependent peptidase activity"/>
    <property type="evidence" value="ECO:0007669"/>
    <property type="project" value="UniProtKB-UniRule"/>
</dbReference>
<dbReference type="Gene3D" id="1.10.8.60">
    <property type="match status" value="1"/>
</dbReference>
<dbReference type="Gene3D" id="3.40.50.300">
    <property type="entry name" value="P-loop containing nucleotide triphosphate hydrolases"/>
    <property type="match status" value="2"/>
</dbReference>
<dbReference type="PANTHER" id="PTHR10046">
    <property type="entry name" value="ATP DEPENDENT LON PROTEASE FAMILY MEMBER"/>
    <property type="match status" value="1"/>
</dbReference>
<keyword evidence="1 2" id="KW-0645">Protease</keyword>
<evidence type="ECO:0000259" key="5">
    <source>
        <dbReference type="PROSITE" id="PS51786"/>
    </source>
</evidence>
<dbReference type="KEGG" id="kmn:HW532_07750"/>
<dbReference type="GO" id="GO:0004252">
    <property type="term" value="F:serine-type endopeptidase activity"/>
    <property type="evidence" value="ECO:0007669"/>
    <property type="project" value="UniProtKB-UniRule"/>
</dbReference>
<evidence type="ECO:0000313" key="7">
    <source>
        <dbReference type="Proteomes" id="UP000593594"/>
    </source>
</evidence>
<protein>
    <recommendedName>
        <fullName evidence="2">endopeptidase La</fullName>
        <ecNumber evidence="2">3.4.21.53</ecNumber>
    </recommendedName>
</protein>
<keyword evidence="3" id="KW-0175">Coiled coil</keyword>
<dbReference type="SUPFAM" id="SSF54211">
    <property type="entry name" value="Ribosomal protein S5 domain 2-like"/>
    <property type="match status" value="1"/>
</dbReference>
<dbReference type="InterPro" id="IPR046843">
    <property type="entry name" value="LonB_AAA-LID"/>
</dbReference>
<organism evidence="6 7">
    <name type="scientific">Kaustia mangrovi</name>
    <dbReference type="NCBI Taxonomy" id="2593653"/>
    <lineage>
        <taxon>Bacteria</taxon>
        <taxon>Pseudomonadati</taxon>
        <taxon>Pseudomonadota</taxon>
        <taxon>Alphaproteobacteria</taxon>
        <taxon>Hyphomicrobiales</taxon>
        <taxon>Parvibaculaceae</taxon>
        <taxon>Kaustia</taxon>
    </lineage>
</organism>
<comment type="catalytic activity">
    <reaction evidence="2">
        <text>Hydrolysis of proteins in presence of ATP.</text>
        <dbReference type="EC" id="3.4.21.53"/>
    </reaction>
</comment>
<keyword evidence="2" id="KW-0720">Serine protease</keyword>
<evidence type="ECO:0000256" key="1">
    <source>
        <dbReference type="ARBA" id="ARBA00022670"/>
    </source>
</evidence>
<dbReference type="InterPro" id="IPR014721">
    <property type="entry name" value="Ribsml_uS5_D2-typ_fold_subgr"/>
</dbReference>
<dbReference type="GO" id="GO:0005524">
    <property type="term" value="F:ATP binding"/>
    <property type="evidence" value="ECO:0007669"/>
    <property type="project" value="InterPro"/>
</dbReference>
<dbReference type="GO" id="GO:0006508">
    <property type="term" value="P:proteolysis"/>
    <property type="evidence" value="ECO:0007669"/>
    <property type="project" value="UniProtKB-KW"/>
</dbReference>
<evidence type="ECO:0000313" key="6">
    <source>
        <dbReference type="EMBL" id="QPC42602.1"/>
    </source>
</evidence>
<dbReference type="InterPro" id="IPR027065">
    <property type="entry name" value="Lon_Prtase"/>
</dbReference>
<evidence type="ECO:0000256" key="3">
    <source>
        <dbReference type="SAM" id="Coils"/>
    </source>
</evidence>
<dbReference type="SUPFAM" id="SSF52540">
    <property type="entry name" value="P-loop containing nucleoside triphosphate hydrolases"/>
    <property type="match status" value="1"/>
</dbReference>
<dbReference type="Pfam" id="PF05362">
    <property type="entry name" value="Lon_C"/>
    <property type="match status" value="1"/>
</dbReference>
<name>A0A7S8C3D6_9HYPH</name>
<feature type="active site" evidence="2">
    <location>
        <position position="711"/>
    </location>
</feature>